<comment type="catalytic activity">
    <reaction evidence="1">
        <text>Hydrolysis of terminal non-reducing alpha-L-rhamnose residues in alpha-L-rhamnosides.</text>
        <dbReference type="EC" id="3.2.1.40"/>
    </reaction>
</comment>
<organism evidence="8 9">
    <name type="scientific">Levilactobacillus fujinensis</name>
    <dbReference type="NCBI Taxonomy" id="2486024"/>
    <lineage>
        <taxon>Bacteria</taxon>
        <taxon>Bacillati</taxon>
        <taxon>Bacillota</taxon>
        <taxon>Bacilli</taxon>
        <taxon>Lactobacillales</taxon>
        <taxon>Lactobacillaceae</taxon>
        <taxon>Levilactobacillus</taxon>
    </lineage>
</organism>
<dbReference type="InterPro" id="IPR016007">
    <property type="entry name" value="Alpha_rhamnosid"/>
</dbReference>
<dbReference type="PANTHER" id="PTHR33307">
    <property type="entry name" value="ALPHA-RHAMNOSIDASE (EUROFUNG)"/>
    <property type="match status" value="1"/>
</dbReference>
<dbReference type="InterPro" id="IPR008928">
    <property type="entry name" value="6-hairpin_glycosidase_sf"/>
</dbReference>
<feature type="domain" description="Alpha-L-rhamnosidase C-terminal" evidence="7">
    <location>
        <begin position="752"/>
        <end position="813"/>
    </location>
</feature>
<comment type="caution">
    <text evidence="8">The sequence shown here is derived from an EMBL/GenBank/DDBJ whole genome shotgun (WGS) entry which is preliminary data.</text>
</comment>
<dbReference type="InterPro" id="IPR035398">
    <property type="entry name" value="Bac_rhamnosid_C"/>
</dbReference>
<dbReference type="InterPro" id="IPR012341">
    <property type="entry name" value="6hp_glycosidase-like_sf"/>
</dbReference>
<feature type="domain" description="Alpha-L-rhamnosidase concanavalin-like" evidence="4">
    <location>
        <begin position="301"/>
        <end position="396"/>
    </location>
</feature>
<dbReference type="Pfam" id="PF25788">
    <property type="entry name" value="Ig_Rha78A_N"/>
    <property type="match status" value="1"/>
</dbReference>
<dbReference type="Pfam" id="PF17389">
    <property type="entry name" value="Bac_rhamnosid6H"/>
    <property type="match status" value="1"/>
</dbReference>
<name>A0ABW1TH08_9LACO</name>
<evidence type="ECO:0000256" key="1">
    <source>
        <dbReference type="ARBA" id="ARBA00001445"/>
    </source>
</evidence>
<dbReference type="PIRSF" id="PIRSF010631">
    <property type="entry name" value="A-rhamnsds"/>
    <property type="match status" value="1"/>
</dbReference>
<gene>
    <name evidence="8" type="ORF">ACFP1C_06860</name>
</gene>
<dbReference type="GO" id="GO:0016787">
    <property type="term" value="F:hydrolase activity"/>
    <property type="evidence" value="ECO:0007669"/>
    <property type="project" value="UniProtKB-KW"/>
</dbReference>
<evidence type="ECO:0000259" key="6">
    <source>
        <dbReference type="Pfam" id="PF17389"/>
    </source>
</evidence>
<feature type="domain" description="Bacterial alpha-L-rhamnosidase N-terminal" evidence="5">
    <location>
        <begin position="135"/>
        <end position="265"/>
    </location>
</feature>
<evidence type="ECO:0000256" key="3">
    <source>
        <dbReference type="ARBA" id="ARBA00022801"/>
    </source>
</evidence>
<dbReference type="SUPFAM" id="SSF48208">
    <property type="entry name" value="Six-hairpin glycosidases"/>
    <property type="match status" value="1"/>
</dbReference>
<sequence>MHIINCQINHLSNPLGYHLDTLTFSYQFDQQVTGKVQTSARIIIAKDKTLSHQVFDSHWRQDISPLGFSIPLKLSIRTRYYWQVFAKTDSKSVLESDVNWFETAKENEMWSGKWLTCDAQDTRHPMFEKKFNITKPVQKARLYICGLGLYVAQLNSKKVGNEYLTPGCNSYENWLQYQTYDVTNSIQKENKLEITLGNGWYKGRYGLNKPVHDHPWDLIAELHLEFTDGSQCVINSDTSWTAKQSTITSSGIYDGEKRDDTLNQDTLEVKLSTHPHASLHARQSIPLTIHEEVPVKSILSTPKGELVLDMGQNFAGIFRLNIHIPRGTHIQLQFGETLQKGNFYRENLRTAKQEYAYTSDGRNHVIIPHFTYYGYRFVKVTGITNISKSDFVGLAMYSDMAISGELETGNQKVNQLIHNTDWGMRSNFMDIPTDCPQRDERLGWTGDAQVFAPTATYFRDTASFYMKYLADMRYEQNRNHGMIPSVIPDVEHDNNTSSVWGDAACILPWTLYQYYGDSTLLQRYYPLMHDWVDYIQRVDGDSHAWERHFHWGDWLALDNPNQDDNSVFGGTDSGYIADIYYYGSALIVAKTAKLLGLPSQKHYEDLANKIHQRILDEFFSPNGRCCIQTQTGLLLALKYNLTKNRPQTIKQLRILFSQNNDLLQTGFTGTSILGDTLTQIGLSSLSYKLLFNEQFPSWLYAVKMGATTIWERWDSIHPNGEITASMSSLNHYSYGSIVEWIWRYAAGLNQSPNSVGFQTVSFQPHLNSKLRHANATYHSASGKWHISWKILDNWHVRLQLTVPFNCQANIQIPFILPDTIIKSTNKIFADYHDHTCWLTAGTYDLTYETNQALLSQLSTNSTIGELMADSTAAAKITKIMPSIRQVPEALNDQPLRSFMLQYGAVAGINEQILDDLDQQLRQLK</sequence>
<dbReference type="Pfam" id="PF05592">
    <property type="entry name" value="Bac_rhamnosid"/>
    <property type="match status" value="1"/>
</dbReference>
<dbReference type="Pfam" id="PF17390">
    <property type="entry name" value="Bac_rhamnosid_C"/>
    <property type="match status" value="1"/>
</dbReference>
<evidence type="ECO:0000259" key="7">
    <source>
        <dbReference type="Pfam" id="PF17390"/>
    </source>
</evidence>
<evidence type="ECO:0000313" key="9">
    <source>
        <dbReference type="Proteomes" id="UP001596283"/>
    </source>
</evidence>
<dbReference type="Gene3D" id="2.60.420.10">
    <property type="entry name" value="Maltose phosphorylase, domain 3"/>
    <property type="match status" value="1"/>
</dbReference>
<dbReference type="EMBL" id="JBHSSI010000036">
    <property type="protein sequence ID" value="MFC6260670.1"/>
    <property type="molecule type" value="Genomic_DNA"/>
</dbReference>
<dbReference type="InterPro" id="IPR035396">
    <property type="entry name" value="Bac_rhamnosid6H"/>
</dbReference>
<accession>A0ABW1TH08</accession>
<dbReference type="Gene3D" id="1.50.10.10">
    <property type="match status" value="1"/>
</dbReference>
<feature type="domain" description="Alpha-L-rhamnosidase six-hairpin glycosidase" evidence="6">
    <location>
        <begin position="404"/>
        <end position="744"/>
    </location>
</feature>
<evidence type="ECO:0000259" key="5">
    <source>
        <dbReference type="Pfam" id="PF08531"/>
    </source>
</evidence>
<dbReference type="Gene3D" id="2.60.40.10">
    <property type="entry name" value="Immunoglobulins"/>
    <property type="match status" value="1"/>
</dbReference>
<dbReference type="Proteomes" id="UP001596283">
    <property type="component" value="Unassembled WGS sequence"/>
</dbReference>
<dbReference type="EC" id="3.2.1.40" evidence="2"/>
<keyword evidence="3 8" id="KW-0378">Hydrolase</keyword>
<dbReference type="Pfam" id="PF08531">
    <property type="entry name" value="Bac_rhamnosid_N"/>
    <property type="match status" value="1"/>
</dbReference>
<dbReference type="Gene3D" id="2.60.120.260">
    <property type="entry name" value="Galactose-binding domain-like"/>
    <property type="match status" value="2"/>
</dbReference>
<reference evidence="9" key="1">
    <citation type="journal article" date="2019" name="Int. J. Syst. Evol. Microbiol.">
        <title>The Global Catalogue of Microorganisms (GCM) 10K type strain sequencing project: providing services to taxonomists for standard genome sequencing and annotation.</title>
        <authorList>
            <consortium name="The Broad Institute Genomics Platform"/>
            <consortium name="The Broad Institute Genome Sequencing Center for Infectious Disease"/>
            <person name="Wu L."/>
            <person name="Ma J."/>
        </authorList>
    </citation>
    <scope>NUCLEOTIDE SEQUENCE [LARGE SCALE GENOMIC DNA]</scope>
    <source>
        <strain evidence="9">CCM 8908</strain>
    </source>
</reference>
<dbReference type="RefSeq" id="WP_164510524.1">
    <property type="nucleotide sequence ID" value="NZ_JBHSSI010000036.1"/>
</dbReference>
<dbReference type="PANTHER" id="PTHR33307:SF6">
    <property type="entry name" value="ALPHA-RHAMNOSIDASE (EUROFUNG)-RELATED"/>
    <property type="match status" value="1"/>
</dbReference>
<proteinExistence type="predicted"/>
<evidence type="ECO:0000259" key="4">
    <source>
        <dbReference type="Pfam" id="PF05592"/>
    </source>
</evidence>
<dbReference type="InterPro" id="IPR013737">
    <property type="entry name" value="Bac_rhamnosid_N"/>
</dbReference>
<protein>
    <recommendedName>
        <fullName evidence="2">alpha-L-rhamnosidase</fullName>
        <ecNumber evidence="2">3.2.1.40</ecNumber>
    </recommendedName>
</protein>
<evidence type="ECO:0000256" key="2">
    <source>
        <dbReference type="ARBA" id="ARBA00012652"/>
    </source>
</evidence>
<keyword evidence="9" id="KW-1185">Reference proteome</keyword>
<dbReference type="InterPro" id="IPR013783">
    <property type="entry name" value="Ig-like_fold"/>
</dbReference>
<evidence type="ECO:0000313" key="8">
    <source>
        <dbReference type="EMBL" id="MFC6260670.1"/>
    </source>
</evidence>
<dbReference type="InterPro" id="IPR008902">
    <property type="entry name" value="Rhamnosid_concanavalin"/>
</dbReference>